<sequence>MHRAPADVVGWLLDSDPAIRWQVLRDLRDASADEVQEARAQVAREGWGAAILGARRDDGSWDSGAHWPDWANEEIVRAEGQPWTSTAPTLTELRLLGADPSDPVVAEAVARATAAVRWEYAGEEFFAGKVEPCINAATVATGVYFGHDVSGIVARLLTEQMADGGWNCEQENGSVRGSFDTTIAVVEALLAYERAGRAGTLPPPGGEAPDLDVVAERRHGGEEYLLARRLFRRLSTREVADPDYLLPTFPPRWQHDILRGLEHFRNRGGTPDIRLADAIEELAAQRLPDGRWPLARVIRGRAWIPGEGPAGTPSRWITLGALRVARWWNEAP</sequence>
<proteinExistence type="predicted"/>
<gene>
    <name evidence="1" type="ORF">QQX04_08525</name>
</gene>
<dbReference type="Proteomes" id="UP001172738">
    <property type="component" value="Unassembled WGS sequence"/>
</dbReference>
<accession>A0ABT8G200</accession>
<dbReference type="InterPro" id="IPR008930">
    <property type="entry name" value="Terpenoid_cyclase/PrenylTrfase"/>
</dbReference>
<dbReference type="EMBL" id="JAUHPV010000004">
    <property type="protein sequence ID" value="MDN4473032.1"/>
    <property type="molecule type" value="Genomic_DNA"/>
</dbReference>
<dbReference type="Gene3D" id="1.50.10.20">
    <property type="match status" value="1"/>
</dbReference>
<evidence type="ECO:0008006" key="3">
    <source>
        <dbReference type="Google" id="ProtNLM"/>
    </source>
</evidence>
<organism evidence="1 2">
    <name type="scientific">Demequina zhanjiangensis</name>
    <dbReference type="NCBI Taxonomy" id="3051659"/>
    <lineage>
        <taxon>Bacteria</taxon>
        <taxon>Bacillati</taxon>
        <taxon>Actinomycetota</taxon>
        <taxon>Actinomycetes</taxon>
        <taxon>Micrococcales</taxon>
        <taxon>Demequinaceae</taxon>
        <taxon>Demequina</taxon>
    </lineage>
</organism>
<protein>
    <recommendedName>
        <fullName evidence="3">Squalene cyclase</fullName>
    </recommendedName>
</protein>
<name>A0ABT8G200_9MICO</name>
<dbReference type="SUPFAM" id="SSF48239">
    <property type="entry name" value="Terpenoid cyclases/Protein prenyltransferases"/>
    <property type="match status" value="1"/>
</dbReference>
<keyword evidence="2" id="KW-1185">Reference proteome</keyword>
<reference evidence="1" key="1">
    <citation type="submission" date="2023-06" db="EMBL/GenBank/DDBJ databases">
        <title>SYSU T00b26.</title>
        <authorList>
            <person name="Gao L."/>
            <person name="Fang B.-Z."/>
            <person name="Li W.-J."/>
        </authorList>
    </citation>
    <scope>NUCLEOTIDE SEQUENCE</scope>
    <source>
        <strain evidence="1">SYSU T00b26</strain>
    </source>
</reference>
<evidence type="ECO:0000313" key="1">
    <source>
        <dbReference type="EMBL" id="MDN4473032.1"/>
    </source>
</evidence>
<evidence type="ECO:0000313" key="2">
    <source>
        <dbReference type="Proteomes" id="UP001172738"/>
    </source>
</evidence>
<dbReference type="RefSeq" id="WP_301128160.1">
    <property type="nucleotide sequence ID" value="NZ_JAUHPV010000004.1"/>
</dbReference>
<comment type="caution">
    <text evidence="1">The sequence shown here is derived from an EMBL/GenBank/DDBJ whole genome shotgun (WGS) entry which is preliminary data.</text>
</comment>